<evidence type="ECO:0000256" key="1">
    <source>
        <dbReference type="SAM" id="Coils"/>
    </source>
</evidence>
<gene>
    <name evidence="3" type="primary">LOC109468156</name>
</gene>
<keyword evidence="2" id="KW-1185">Reference proteome</keyword>
<proteinExistence type="predicted"/>
<dbReference type="GeneID" id="109468156"/>
<dbReference type="RefSeq" id="XP_019621963.1">
    <property type="nucleotide sequence ID" value="XM_019766404.1"/>
</dbReference>
<dbReference type="GO" id="GO:0005869">
    <property type="term" value="C:dynactin complex"/>
    <property type="evidence" value="ECO:0007669"/>
    <property type="project" value="InterPro"/>
</dbReference>
<dbReference type="KEGG" id="bbel:109468156"/>
<dbReference type="Pfam" id="PF07426">
    <property type="entry name" value="Dynactin_p22"/>
    <property type="match status" value="1"/>
</dbReference>
<dbReference type="OrthoDB" id="16729at2759"/>
<protein>
    <submittedName>
        <fullName evidence="3">Dynactin subunit 3-like</fullName>
    </submittedName>
</protein>
<evidence type="ECO:0000313" key="3">
    <source>
        <dbReference type="RefSeq" id="XP_019621963.1"/>
    </source>
</evidence>
<accession>A0A6P4YC03</accession>
<keyword evidence="1" id="KW-0175">Coiled coil</keyword>
<evidence type="ECO:0000313" key="2">
    <source>
        <dbReference type="Proteomes" id="UP000515135"/>
    </source>
</evidence>
<dbReference type="AlphaFoldDB" id="A0A6P4YC03"/>
<feature type="coiled-coil region" evidence="1">
    <location>
        <begin position="87"/>
        <end position="114"/>
    </location>
</feature>
<dbReference type="PANTHER" id="PTHR28360:SF1">
    <property type="entry name" value="DYNACTIN SUBUNIT 3"/>
    <property type="match status" value="1"/>
</dbReference>
<organism evidence="2 3">
    <name type="scientific">Branchiostoma belcheri</name>
    <name type="common">Amphioxus</name>
    <dbReference type="NCBI Taxonomy" id="7741"/>
    <lineage>
        <taxon>Eukaryota</taxon>
        <taxon>Metazoa</taxon>
        <taxon>Chordata</taxon>
        <taxon>Cephalochordata</taxon>
        <taxon>Leptocardii</taxon>
        <taxon>Amphioxiformes</taxon>
        <taxon>Branchiostomatidae</taxon>
        <taxon>Branchiostoma</taxon>
    </lineage>
</organism>
<reference evidence="3" key="1">
    <citation type="submission" date="2025-08" db="UniProtKB">
        <authorList>
            <consortium name="RefSeq"/>
        </authorList>
    </citation>
    <scope>IDENTIFICATION</scope>
    <source>
        <tissue evidence="3">Gonad</tissue>
    </source>
</reference>
<dbReference type="InterPro" id="IPR009991">
    <property type="entry name" value="DCTN3"/>
</dbReference>
<dbReference type="PANTHER" id="PTHR28360">
    <property type="entry name" value="DYNACTIN SUBUNIT 3"/>
    <property type="match status" value="1"/>
</dbReference>
<sequence>MADGSEISVLEARLQRLEEAVYGEESDQRPEPAVESLANFQSHVGSSLEGYDRIKQAWRKLEDIEKYLDPAFVDRLTLPDTAKAEVVLSAEKDIKALAAQLEELQKMKEVFDSEHIRATANYTSQLHSLAQVHIEQQEQAEVLTDDVRRLLTEYNRLVDLMSKQFVLWDETLTKYETANLPKKSGAY</sequence>
<name>A0A6P4YC03_BRABE</name>
<dbReference type="Proteomes" id="UP000515135">
    <property type="component" value="Unplaced"/>
</dbReference>
<dbReference type="GO" id="GO:0061640">
    <property type="term" value="P:cytoskeleton-dependent cytokinesis"/>
    <property type="evidence" value="ECO:0007669"/>
    <property type="project" value="InterPro"/>
</dbReference>